<proteinExistence type="predicted"/>
<dbReference type="Proteomes" id="UP000520814">
    <property type="component" value="Unassembled WGS sequence"/>
</dbReference>
<evidence type="ECO:0000256" key="2">
    <source>
        <dbReference type="PROSITE-ProRule" id="PRU00169"/>
    </source>
</evidence>
<dbReference type="PROSITE" id="PS50110">
    <property type="entry name" value="RESPONSE_REGULATORY"/>
    <property type="match status" value="1"/>
</dbReference>
<sequence length="180" mass="20324">MNPVVLFFLGMLVGIVALLVLLWFVPSSESSKPDPRPTLPPFPPNPVPQGEHILVVDDNPQLADQVAACLREAGYAVEIVHSAEEAWVSLRLKLPVLVITDDILPGADGWELLRCTRRSELMDIIPVVRLGEKEHERFMFGYPGFMFDMELVKPFDCEELVSFVRRILQPASVEGERYRI</sequence>
<dbReference type="PANTHER" id="PTHR44591:SF3">
    <property type="entry name" value="RESPONSE REGULATORY DOMAIN-CONTAINING PROTEIN"/>
    <property type="match status" value="1"/>
</dbReference>
<protein>
    <submittedName>
        <fullName evidence="4">DNA-binding response OmpR family regulator</fullName>
    </submittedName>
</protein>
<dbReference type="SUPFAM" id="SSF52172">
    <property type="entry name" value="CheY-like"/>
    <property type="match status" value="1"/>
</dbReference>
<dbReference type="PANTHER" id="PTHR44591">
    <property type="entry name" value="STRESS RESPONSE REGULATOR PROTEIN 1"/>
    <property type="match status" value="1"/>
</dbReference>
<evidence type="ECO:0000313" key="5">
    <source>
        <dbReference type="Proteomes" id="UP000520814"/>
    </source>
</evidence>
<feature type="domain" description="Response regulatory" evidence="3">
    <location>
        <begin position="52"/>
        <end position="168"/>
    </location>
</feature>
<dbReference type="InterPro" id="IPR011006">
    <property type="entry name" value="CheY-like_superfamily"/>
</dbReference>
<comment type="caution">
    <text evidence="4">The sequence shown here is derived from an EMBL/GenBank/DDBJ whole genome shotgun (WGS) entry which is preliminary data.</text>
</comment>
<dbReference type="InterPro" id="IPR001789">
    <property type="entry name" value="Sig_transdc_resp-reg_receiver"/>
</dbReference>
<keyword evidence="5" id="KW-1185">Reference proteome</keyword>
<dbReference type="InterPro" id="IPR050595">
    <property type="entry name" value="Bact_response_regulator"/>
</dbReference>
<dbReference type="Gene3D" id="3.40.50.2300">
    <property type="match status" value="1"/>
</dbReference>
<dbReference type="AlphaFoldDB" id="A0A7W9SQV7"/>
<evidence type="ECO:0000259" key="3">
    <source>
        <dbReference type="PROSITE" id="PS50110"/>
    </source>
</evidence>
<dbReference type="SMART" id="SM00448">
    <property type="entry name" value="REC"/>
    <property type="match status" value="1"/>
</dbReference>
<keyword evidence="1 2" id="KW-0597">Phosphoprotein</keyword>
<name>A0A7W9SQV7_ARMRO</name>
<accession>A0A7W9SQV7</accession>
<reference evidence="4 5" key="1">
    <citation type="submission" date="2020-08" db="EMBL/GenBank/DDBJ databases">
        <title>Genomic Encyclopedia of Type Strains, Phase IV (KMG-IV): sequencing the most valuable type-strain genomes for metagenomic binning, comparative biology and taxonomic classification.</title>
        <authorList>
            <person name="Goeker M."/>
        </authorList>
    </citation>
    <scope>NUCLEOTIDE SEQUENCE [LARGE SCALE GENOMIC DNA]</scope>
    <source>
        <strain evidence="4 5">DSM 23562</strain>
    </source>
</reference>
<dbReference type="EMBL" id="JACHGW010000002">
    <property type="protein sequence ID" value="MBB6050324.1"/>
    <property type="molecule type" value="Genomic_DNA"/>
</dbReference>
<dbReference type="Pfam" id="PF00072">
    <property type="entry name" value="Response_reg"/>
    <property type="match status" value="1"/>
</dbReference>
<evidence type="ECO:0000256" key="1">
    <source>
        <dbReference type="ARBA" id="ARBA00022553"/>
    </source>
</evidence>
<gene>
    <name evidence="4" type="ORF">HNQ39_002115</name>
</gene>
<keyword evidence="4" id="KW-0238">DNA-binding</keyword>
<dbReference type="GO" id="GO:0000160">
    <property type="term" value="P:phosphorelay signal transduction system"/>
    <property type="evidence" value="ECO:0007669"/>
    <property type="project" value="InterPro"/>
</dbReference>
<dbReference type="GO" id="GO:0003677">
    <property type="term" value="F:DNA binding"/>
    <property type="evidence" value="ECO:0007669"/>
    <property type="project" value="UniProtKB-KW"/>
</dbReference>
<dbReference type="RefSeq" id="WP_184195069.1">
    <property type="nucleotide sequence ID" value="NZ_JACHGW010000002.1"/>
</dbReference>
<organism evidence="4 5">
    <name type="scientific">Armatimonas rosea</name>
    <dbReference type="NCBI Taxonomy" id="685828"/>
    <lineage>
        <taxon>Bacteria</taxon>
        <taxon>Bacillati</taxon>
        <taxon>Armatimonadota</taxon>
        <taxon>Armatimonadia</taxon>
        <taxon>Armatimonadales</taxon>
        <taxon>Armatimonadaceae</taxon>
        <taxon>Armatimonas</taxon>
    </lineage>
</organism>
<evidence type="ECO:0000313" key="4">
    <source>
        <dbReference type="EMBL" id="MBB6050324.1"/>
    </source>
</evidence>
<feature type="modified residue" description="4-aspartylphosphate" evidence="2">
    <location>
        <position position="101"/>
    </location>
</feature>